<dbReference type="Gene3D" id="3.40.50.150">
    <property type="entry name" value="Vaccinia Virus protein VP39"/>
    <property type="match status" value="1"/>
</dbReference>
<evidence type="ECO:0000313" key="8">
    <source>
        <dbReference type="Proteomes" id="UP000176850"/>
    </source>
</evidence>
<dbReference type="Pfam" id="PF01564">
    <property type="entry name" value="Spermine_synth"/>
    <property type="match status" value="1"/>
</dbReference>
<gene>
    <name evidence="7" type="ORF">A2799_00100</name>
</gene>
<evidence type="ECO:0000256" key="5">
    <source>
        <dbReference type="SAM" id="Phobius"/>
    </source>
</evidence>
<feature type="transmembrane region" description="Helical" evidence="5">
    <location>
        <begin position="69"/>
        <end position="96"/>
    </location>
</feature>
<evidence type="ECO:0000256" key="1">
    <source>
        <dbReference type="ARBA" id="ARBA00007867"/>
    </source>
</evidence>
<dbReference type="PANTHER" id="PTHR43317:SF1">
    <property type="entry name" value="THERMOSPERMINE SYNTHASE ACAULIS5"/>
    <property type="match status" value="1"/>
</dbReference>
<comment type="caution">
    <text evidence="7">The sequence shown here is derived from an EMBL/GenBank/DDBJ whole genome shotgun (WGS) entry which is preliminary data.</text>
</comment>
<feature type="transmembrane region" description="Helical" evidence="5">
    <location>
        <begin position="102"/>
        <end position="125"/>
    </location>
</feature>
<accession>A0A1F7GJZ8</accession>
<comment type="similarity">
    <text evidence="1">Belongs to the spermidine/spermine synthase family.</text>
</comment>
<reference evidence="7 8" key="1">
    <citation type="journal article" date="2016" name="Nat. Commun.">
        <title>Thousands of microbial genomes shed light on interconnected biogeochemical processes in an aquifer system.</title>
        <authorList>
            <person name="Anantharaman K."/>
            <person name="Brown C.T."/>
            <person name="Hug L.A."/>
            <person name="Sharon I."/>
            <person name="Castelle C.J."/>
            <person name="Probst A.J."/>
            <person name="Thomas B.C."/>
            <person name="Singh A."/>
            <person name="Wilkins M.J."/>
            <person name="Karaoz U."/>
            <person name="Brodie E.L."/>
            <person name="Williams K.H."/>
            <person name="Hubbard S.S."/>
            <person name="Banfield J.F."/>
        </authorList>
    </citation>
    <scope>NUCLEOTIDE SEQUENCE [LARGE SCALE GENOMIC DNA]</scope>
</reference>
<dbReference type="PANTHER" id="PTHR43317">
    <property type="entry name" value="THERMOSPERMINE SYNTHASE ACAULIS5"/>
    <property type="match status" value="1"/>
</dbReference>
<feature type="transmembrane region" description="Helical" evidence="5">
    <location>
        <begin position="34"/>
        <end position="57"/>
    </location>
</feature>
<evidence type="ECO:0000256" key="4">
    <source>
        <dbReference type="PROSITE-ProRule" id="PRU00354"/>
    </source>
</evidence>
<evidence type="ECO:0000259" key="6">
    <source>
        <dbReference type="PROSITE" id="PS51006"/>
    </source>
</evidence>
<keyword evidence="2 4" id="KW-0808">Transferase</keyword>
<keyword evidence="5" id="KW-0472">Membrane</keyword>
<dbReference type="GO" id="GO:0010487">
    <property type="term" value="F:thermospermine synthase activity"/>
    <property type="evidence" value="ECO:0007669"/>
    <property type="project" value="TreeGrafter"/>
</dbReference>
<dbReference type="PROSITE" id="PS51006">
    <property type="entry name" value="PABS_2"/>
    <property type="match status" value="1"/>
</dbReference>
<proteinExistence type="inferred from homology"/>
<keyword evidence="3 4" id="KW-0620">Polyamine biosynthesis</keyword>
<protein>
    <recommendedName>
        <fullName evidence="6">PABS domain-containing protein</fullName>
    </recommendedName>
</protein>
<organism evidence="7 8">
    <name type="scientific">Candidatus Roizmanbacteria bacterium RIFCSPHIGHO2_01_FULL_39_24</name>
    <dbReference type="NCBI Taxonomy" id="1802032"/>
    <lineage>
        <taxon>Bacteria</taxon>
        <taxon>Candidatus Roizmaniibacteriota</taxon>
    </lineage>
</organism>
<evidence type="ECO:0000313" key="7">
    <source>
        <dbReference type="EMBL" id="OGK19217.1"/>
    </source>
</evidence>
<dbReference type="CDD" id="cd02440">
    <property type="entry name" value="AdoMet_MTases"/>
    <property type="match status" value="1"/>
</dbReference>
<dbReference type="SUPFAM" id="SSF53335">
    <property type="entry name" value="S-adenosyl-L-methionine-dependent methyltransferases"/>
    <property type="match status" value="1"/>
</dbReference>
<name>A0A1F7GJZ8_9BACT</name>
<dbReference type="CDD" id="cd06174">
    <property type="entry name" value="MFS"/>
    <property type="match status" value="1"/>
</dbReference>
<keyword evidence="5" id="KW-1133">Transmembrane helix</keyword>
<sequence length="494" mass="55515">MSNYKLELVVFITGALVMILEILGSRILAPFVGVSIIVWTSLIGIILGSLSLGYYLGGKIIDKKPNEELLSLVVFTASILIAAIPICRTPLFIILQNSFKSLILNSIIATIVLFSLPTISLGMVTPIALKLRLLSIKNSGQVSGNLYAISTLGSIFGTFFAGFYLIATFSIDQILLGMSVLLFILSIFLRFGKFRRKRLLIFILFTTLAVLSSKILVSKNVLLFNSHYNSIRILNTFDQTNNEPTRYLNLDNKMDSAMYVNSNALVFDYTKAYRLAEVFEPNLKRVLIIGGGGYSVPKDFLRRYASTHVDVVEIDPRLTELSEKYFNLKRDPRLTIYHEDGRTFINRVSKDRDSTYDAILLDAYKSYAVPFHLTTVETVQMLHEMLSENGVVMANIISSLEGDTSRFLHAEIRTYQSIFPYTYVIPVNYPKQKFTVQNTMFIASKKPLIDRSTNDAELSGFLHSMGTKEVGEDVPILTDQFAPVDQYTIPIVVN</sequence>
<feature type="transmembrane region" description="Helical" evidence="5">
    <location>
        <begin position="199"/>
        <end position="217"/>
    </location>
</feature>
<evidence type="ECO:0000256" key="2">
    <source>
        <dbReference type="ARBA" id="ARBA00022679"/>
    </source>
</evidence>
<dbReference type="InterPro" id="IPR029063">
    <property type="entry name" value="SAM-dependent_MTases_sf"/>
</dbReference>
<feature type="active site" description="Proton acceptor" evidence="4">
    <location>
        <position position="362"/>
    </location>
</feature>
<dbReference type="NCBIfam" id="NF037959">
    <property type="entry name" value="MFS_SpdSyn"/>
    <property type="match status" value="1"/>
</dbReference>
<feature type="domain" description="PABS" evidence="6">
    <location>
        <begin position="198"/>
        <end position="445"/>
    </location>
</feature>
<dbReference type="InterPro" id="IPR030374">
    <property type="entry name" value="PABS"/>
</dbReference>
<dbReference type="AlphaFoldDB" id="A0A1F7GJZ8"/>
<evidence type="ECO:0000256" key="3">
    <source>
        <dbReference type="ARBA" id="ARBA00023115"/>
    </source>
</evidence>
<dbReference type="Proteomes" id="UP000176850">
    <property type="component" value="Unassembled WGS sequence"/>
</dbReference>
<feature type="transmembrane region" description="Helical" evidence="5">
    <location>
        <begin position="7"/>
        <end position="28"/>
    </location>
</feature>
<feature type="transmembrane region" description="Helical" evidence="5">
    <location>
        <begin position="173"/>
        <end position="192"/>
    </location>
</feature>
<dbReference type="GO" id="GO:0006596">
    <property type="term" value="P:polyamine biosynthetic process"/>
    <property type="evidence" value="ECO:0007669"/>
    <property type="project" value="UniProtKB-UniRule"/>
</dbReference>
<feature type="transmembrane region" description="Helical" evidence="5">
    <location>
        <begin position="146"/>
        <end position="167"/>
    </location>
</feature>
<keyword evidence="5" id="KW-0812">Transmembrane</keyword>
<dbReference type="EMBL" id="MFZH01000016">
    <property type="protein sequence ID" value="OGK19217.1"/>
    <property type="molecule type" value="Genomic_DNA"/>
</dbReference>